<dbReference type="AlphaFoldDB" id="A0A843YEK5"/>
<dbReference type="RefSeq" id="WP_153214645.1">
    <property type="nucleotide sequence ID" value="NZ_WIBF01000002.1"/>
</dbReference>
<dbReference type="EMBL" id="WIBF01000002">
    <property type="protein sequence ID" value="MQQ07723.1"/>
    <property type="molecule type" value="Genomic_DNA"/>
</dbReference>
<feature type="domain" description="YCII-related" evidence="2">
    <location>
        <begin position="13"/>
        <end position="81"/>
    </location>
</feature>
<evidence type="ECO:0000256" key="1">
    <source>
        <dbReference type="ARBA" id="ARBA00007689"/>
    </source>
</evidence>
<evidence type="ECO:0000259" key="2">
    <source>
        <dbReference type="Pfam" id="PF03795"/>
    </source>
</evidence>
<protein>
    <recommendedName>
        <fullName evidence="2">YCII-related domain-containing protein</fullName>
    </recommendedName>
</protein>
<keyword evidence="4" id="KW-1185">Reference proteome</keyword>
<comment type="similarity">
    <text evidence="1">Belongs to the YciI family.</text>
</comment>
<dbReference type="PANTHER" id="PTHR37828">
    <property type="entry name" value="GSR2449 PROTEIN"/>
    <property type="match status" value="1"/>
</dbReference>
<reference evidence="3 4" key="1">
    <citation type="submission" date="2019-10" db="EMBL/GenBank/DDBJ databases">
        <title>Epibacterium sp. nov., isolated from seawater.</title>
        <authorList>
            <person name="Zhang X."/>
            <person name="Li N."/>
        </authorList>
    </citation>
    <scope>NUCLEOTIDE SEQUENCE [LARGE SCALE GENOMIC DNA]</scope>
    <source>
        <strain evidence="3 4">SM1979</strain>
    </source>
</reference>
<organism evidence="3 4">
    <name type="scientific">Tritonibacter litoralis</name>
    <dbReference type="NCBI Taxonomy" id="2662264"/>
    <lineage>
        <taxon>Bacteria</taxon>
        <taxon>Pseudomonadati</taxon>
        <taxon>Pseudomonadota</taxon>
        <taxon>Alphaproteobacteria</taxon>
        <taxon>Rhodobacterales</taxon>
        <taxon>Paracoccaceae</taxon>
        <taxon>Tritonibacter</taxon>
    </lineage>
</organism>
<comment type="caution">
    <text evidence="3">The sequence shown here is derived from an EMBL/GenBank/DDBJ whole genome shotgun (WGS) entry which is preliminary data.</text>
</comment>
<dbReference type="InterPro" id="IPR005545">
    <property type="entry name" value="YCII"/>
</dbReference>
<dbReference type="Pfam" id="PF03795">
    <property type="entry name" value="YCII"/>
    <property type="match status" value="1"/>
</dbReference>
<name>A0A843YEK5_9RHOB</name>
<accession>A0A843YEK5</accession>
<sequence length="96" mass="10526">MFNVVLRLSDNRAAAADHMEAHRAWIAQGFERGLFLAVGTLVDKQGGGIWAYNCTAAELADFVNQDPFVIHGVAVPEIVEMIPARTDARLNFLKDA</sequence>
<gene>
    <name evidence="3" type="ORF">GFB49_04575</name>
</gene>
<dbReference type="SUPFAM" id="SSF54909">
    <property type="entry name" value="Dimeric alpha+beta barrel"/>
    <property type="match status" value="1"/>
</dbReference>
<evidence type="ECO:0000313" key="4">
    <source>
        <dbReference type="Proteomes" id="UP000444174"/>
    </source>
</evidence>
<proteinExistence type="inferred from homology"/>
<evidence type="ECO:0000313" key="3">
    <source>
        <dbReference type="EMBL" id="MQQ07723.1"/>
    </source>
</evidence>
<dbReference type="InterPro" id="IPR011008">
    <property type="entry name" value="Dimeric_a/b-barrel"/>
</dbReference>
<dbReference type="PANTHER" id="PTHR37828:SF1">
    <property type="entry name" value="YCII-RELATED DOMAIN-CONTAINING PROTEIN"/>
    <property type="match status" value="1"/>
</dbReference>
<dbReference type="Proteomes" id="UP000444174">
    <property type="component" value="Unassembled WGS sequence"/>
</dbReference>